<name>A0ABP1EP26_9FLAO</name>
<evidence type="ECO:0000313" key="1">
    <source>
        <dbReference type="EMBL" id="CAL2088582.1"/>
    </source>
</evidence>
<accession>A0ABP1EP26</accession>
<keyword evidence="2" id="KW-1185">Reference proteome</keyword>
<dbReference type="Proteomes" id="UP001497416">
    <property type="component" value="Unassembled WGS sequence"/>
</dbReference>
<proteinExistence type="predicted"/>
<dbReference type="SUPFAM" id="SSF160574">
    <property type="entry name" value="BT0923-like"/>
    <property type="match status" value="1"/>
</dbReference>
<dbReference type="RefSeq" id="WP_348712536.1">
    <property type="nucleotide sequence ID" value="NZ_CAXIXY010000005.1"/>
</dbReference>
<organism evidence="1 2">
    <name type="scientific">Tenacibaculum platacis</name>
    <dbReference type="NCBI Taxonomy" id="3137852"/>
    <lineage>
        <taxon>Bacteria</taxon>
        <taxon>Pseudomonadati</taxon>
        <taxon>Bacteroidota</taxon>
        <taxon>Flavobacteriia</taxon>
        <taxon>Flavobacteriales</taxon>
        <taxon>Flavobacteriaceae</taxon>
        <taxon>Tenacibaculum</taxon>
    </lineage>
</organism>
<evidence type="ECO:0008006" key="3">
    <source>
        <dbReference type="Google" id="ProtNLM"/>
    </source>
</evidence>
<protein>
    <recommendedName>
        <fullName evidence="3">Outer membrane lipoprotein carrier protein LolA</fullName>
    </recommendedName>
</protein>
<dbReference type="Gene3D" id="3.10.450.360">
    <property type="match status" value="1"/>
</dbReference>
<evidence type="ECO:0000313" key="2">
    <source>
        <dbReference type="Proteomes" id="UP001497416"/>
    </source>
</evidence>
<sequence>MNKNKLLTLLLILIYQTSYSQFKFEREYRVSLKEVPVQAIDFVRRAKFKKKVKWFVEESQEGKTFEAKVNHNGNKHSLEFNEKGEVLDIEVKVKFSSLSETVKGNVSSILKKRFRKYRIKKVQLQFTGRGEELIKCLQTTCGLQPKFELIVKGKDKKRYQKFEFLFNEEGNKVLRELKFLPDNYDNLEF</sequence>
<reference evidence="1 2" key="1">
    <citation type="submission" date="2024-05" db="EMBL/GenBank/DDBJ databases">
        <authorList>
            <person name="Duchaud E."/>
        </authorList>
    </citation>
    <scope>NUCLEOTIDE SEQUENCE [LARGE SCALE GENOMIC DNA]</scope>
    <source>
        <strain evidence="1">Ena-SAMPLE-TAB-13-05-2024-13:56:06:370-140302</strain>
    </source>
</reference>
<dbReference type="EMBL" id="CAXIXY010000005">
    <property type="protein sequence ID" value="CAL2088582.1"/>
    <property type="molecule type" value="Genomic_DNA"/>
</dbReference>
<gene>
    <name evidence="1" type="ORF">T190607A01A_30155</name>
</gene>
<comment type="caution">
    <text evidence="1">The sequence shown here is derived from an EMBL/GenBank/DDBJ whole genome shotgun (WGS) entry which is preliminary data.</text>
</comment>